<evidence type="ECO:0000313" key="2">
    <source>
        <dbReference type="Proteomes" id="UP000740605"/>
    </source>
</evidence>
<dbReference type="RefSeq" id="WP_215486848.1">
    <property type="nucleotide sequence ID" value="NZ_BAAAPJ010000002.1"/>
</dbReference>
<dbReference type="Proteomes" id="UP000740605">
    <property type="component" value="Unassembled WGS sequence"/>
</dbReference>
<name>A0ABS5XSV8_9MICO</name>
<protein>
    <submittedName>
        <fullName evidence="1">Polysaccharide pyruvyl transferase family protein</fullName>
    </submittedName>
</protein>
<dbReference type="EMBL" id="JAFLHG010000004">
    <property type="protein sequence ID" value="MBT8797607.1"/>
    <property type="molecule type" value="Genomic_DNA"/>
</dbReference>
<proteinExistence type="predicted"/>
<gene>
    <name evidence="1" type="ORF">J0P97_05925</name>
</gene>
<evidence type="ECO:0000313" key="1">
    <source>
        <dbReference type="EMBL" id="MBT8797607.1"/>
    </source>
</evidence>
<reference evidence="1 2" key="1">
    <citation type="submission" date="2021-03" db="EMBL/GenBank/DDBJ databases">
        <title>Microbacterium pauli sp. nov., isolated from microfiltered milk.</title>
        <authorList>
            <person name="Bellassi P."/>
            <person name="Fontana A."/>
            <person name="Callegari M.L."/>
            <person name="Lorenzo M."/>
            <person name="Cappa F."/>
        </authorList>
    </citation>
    <scope>NUCLEOTIDE SEQUENCE [LARGE SCALE GENOMIC DNA]</scope>
    <source>
        <strain evidence="1 2">DSM 18909</strain>
    </source>
</reference>
<accession>A0ABS5XSV8</accession>
<sequence>MRRPATAPVGRRPTRTFVSLTGPAGNIGDALIRRETLRWARGTSDELIAYTGDAPDVWLRQLGIPTGTRVLRGKRSVTKWLWLIASSPRRPVLVFEAGEVPLGPGNGLRELVFLAETIIVRLKGGVVVRPPRGIRGTSRPALWLHARAARASQIALWRDATSAGLAGGSRVAPDIGFAAGIRPAPAAGERSDMLVSLRGNRPMPDGAWIDAVRSVAEQHGLRVRAIVQVREDEDRARELAHALGGETELWGDRDPLAHEAVLRDGYDSARLVLSDRMHVLVLAALSGAVPVEAVPNPTGKIAEAFHTIGYDDLSVDVANAGSDTIAAFLSTQLSRTGELAARVSNAADELDDLEAVARGTIEAARA</sequence>
<keyword evidence="2" id="KW-1185">Reference proteome</keyword>
<comment type="caution">
    <text evidence="1">The sequence shown here is derived from an EMBL/GenBank/DDBJ whole genome shotgun (WGS) entry which is preliminary data.</text>
</comment>
<dbReference type="GO" id="GO:0016740">
    <property type="term" value="F:transferase activity"/>
    <property type="evidence" value="ECO:0007669"/>
    <property type="project" value="UniProtKB-KW"/>
</dbReference>
<keyword evidence="1" id="KW-0808">Transferase</keyword>
<organism evidence="1 2">
    <name type="scientific">Microbacterium flavum</name>
    <dbReference type="NCBI Taxonomy" id="415216"/>
    <lineage>
        <taxon>Bacteria</taxon>
        <taxon>Bacillati</taxon>
        <taxon>Actinomycetota</taxon>
        <taxon>Actinomycetes</taxon>
        <taxon>Micrococcales</taxon>
        <taxon>Microbacteriaceae</taxon>
        <taxon>Microbacterium</taxon>
    </lineage>
</organism>